<evidence type="ECO:0000313" key="14">
    <source>
        <dbReference type="Proteomes" id="UP001222027"/>
    </source>
</evidence>
<evidence type="ECO:0000256" key="2">
    <source>
        <dbReference type="ARBA" id="ARBA00010457"/>
    </source>
</evidence>
<sequence length="222" mass="22719">MMQATLAAAMPAQTLLFSASSPALLHLPPPASSARPLLGQPFRCLPFSFLKVASSASSAAARPLVVVAVTKKAVAVLKGNSDVEGVVTLVQEDDGPTKVNVRVTGLTPGLHGFHLHEYGDTTNGCISTGAHFNPNKRTHGAPEDEVRHAGDLGNIIANSEGVAEATKVDNQIPLSGPNSVVGRAFVVHELEDDLGKGGHELSLSTGNAGGRLACGVVGLTPA</sequence>
<comment type="catalytic activity">
    <reaction evidence="10 11">
        <text>2 superoxide + 2 H(+) = H2O2 + O2</text>
        <dbReference type="Rhea" id="RHEA:20696"/>
        <dbReference type="ChEBI" id="CHEBI:15378"/>
        <dbReference type="ChEBI" id="CHEBI:15379"/>
        <dbReference type="ChEBI" id="CHEBI:16240"/>
        <dbReference type="ChEBI" id="CHEBI:18421"/>
        <dbReference type="EC" id="1.15.1.1"/>
    </reaction>
</comment>
<keyword evidence="8 11" id="KW-0186">Copper</keyword>
<organism evidence="13 14">
    <name type="scientific">Ensete ventricosum</name>
    <name type="common">Abyssinian banana</name>
    <name type="synonym">Musa ensete</name>
    <dbReference type="NCBI Taxonomy" id="4639"/>
    <lineage>
        <taxon>Eukaryota</taxon>
        <taxon>Viridiplantae</taxon>
        <taxon>Streptophyta</taxon>
        <taxon>Embryophyta</taxon>
        <taxon>Tracheophyta</taxon>
        <taxon>Spermatophyta</taxon>
        <taxon>Magnoliopsida</taxon>
        <taxon>Liliopsida</taxon>
        <taxon>Zingiberales</taxon>
        <taxon>Musaceae</taxon>
        <taxon>Ensete</taxon>
    </lineage>
</organism>
<dbReference type="InterPro" id="IPR024134">
    <property type="entry name" value="SOD_Cu/Zn_/chaperone"/>
</dbReference>
<dbReference type="PANTHER" id="PTHR10003">
    <property type="entry name" value="SUPEROXIDE DISMUTASE CU-ZN -RELATED"/>
    <property type="match status" value="1"/>
</dbReference>
<dbReference type="Pfam" id="PF00080">
    <property type="entry name" value="Sod_Cu"/>
    <property type="match status" value="1"/>
</dbReference>
<comment type="function">
    <text evidence="1 11">Destroys radicals which are normally produced within the cells and which are toxic to biological systems.</text>
</comment>
<dbReference type="GO" id="GO:0005507">
    <property type="term" value="F:copper ion binding"/>
    <property type="evidence" value="ECO:0007669"/>
    <property type="project" value="InterPro"/>
</dbReference>
<evidence type="ECO:0000256" key="9">
    <source>
        <dbReference type="ARBA" id="ARBA00023157"/>
    </source>
</evidence>
<keyword evidence="9" id="KW-1015">Disulfide bond</keyword>
<dbReference type="GO" id="GO:0004784">
    <property type="term" value="F:superoxide dismutase activity"/>
    <property type="evidence" value="ECO:0007669"/>
    <property type="project" value="UniProtKB-EC"/>
</dbReference>
<dbReference type="PROSITE" id="PS00332">
    <property type="entry name" value="SOD_CU_ZN_2"/>
    <property type="match status" value="1"/>
</dbReference>
<evidence type="ECO:0000256" key="8">
    <source>
        <dbReference type="ARBA" id="ARBA00023008"/>
    </source>
</evidence>
<dbReference type="EC" id="1.15.1.1" evidence="11"/>
<comment type="cofactor">
    <cofactor evidence="11">
        <name>Zn(2+)</name>
        <dbReference type="ChEBI" id="CHEBI:29105"/>
    </cofactor>
    <text evidence="11">Binds 1 zinc ion per subunit.</text>
</comment>
<dbReference type="InterPro" id="IPR036423">
    <property type="entry name" value="SOD-like_Cu/Zn_dom_sf"/>
</dbReference>
<comment type="similarity">
    <text evidence="2 11">Belongs to the Cu-Zn superoxide dismutase family.</text>
</comment>
<evidence type="ECO:0000256" key="10">
    <source>
        <dbReference type="ARBA" id="ARBA00049204"/>
    </source>
</evidence>
<evidence type="ECO:0000259" key="12">
    <source>
        <dbReference type="Pfam" id="PF00080"/>
    </source>
</evidence>
<proteinExistence type="inferred from homology"/>
<evidence type="ECO:0000256" key="11">
    <source>
        <dbReference type="RuleBase" id="RU000393"/>
    </source>
</evidence>
<dbReference type="PROSITE" id="PS00087">
    <property type="entry name" value="SOD_CU_ZN_1"/>
    <property type="match status" value="1"/>
</dbReference>
<keyword evidence="14" id="KW-1185">Reference proteome</keyword>
<comment type="caution">
    <text evidence="13">The sequence shown here is derived from an EMBL/GenBank/DDBJ whole genome shotgun (WGS) entry which is preliminary data.</text>
</comment>
<dbReference type="PRINTS" id="PR00068">
    <property type="entry name" value="CUZNDISMTASE"/>
</dbReference>
<dbReference type="Proteomes" id="UP001222027">
    <property type="component" value="Unassembled WGS sequence"/>
</dbReference>
<dbReference type="CDD" id="cd00305">
    <property type="entry name" value="Cu-Zn_Superoxide_Dismutase"/>
    <property type="match status" value="1"/>
</dbReference>
<comment type="subunit">
    <text evidence="3">Homotetramer.</text>
</comment>
<dbReference type="EMBL" id="JAQQAF010000009">
    <property type="protein sequence ID" value="KAJ8459397.1"/>
    <property type="molecule type" value="Genomic_DNA"/>
</dbReference>
<dbReference type="GO" id="GO:0009507">
    <property type="term" value="C:chloroplast"/>
    <property type="evidence" value="ECO:0007669"/>
    <property type="project" value="UniProtKB-ARBA"/>
</dbReference>
<comment type="cofactor">
    <cofactor evidence="11">
        <name>Cu cation</name>
        <dbReference type="ChEBI" id="CHEBI:23378"/>
    </cofactor>
    <text evidence="11">Binds 1 copper ion per subunit.</text>
</comment>
<evidence type="ECO:0000256" key="7">
    <source>
        <dbReference type="ARBA" id="ARBA00023002"/>
    </source>
</evidence>
<evidence type="ECO:0000256" key="5">
    <source>
        <dbReference type="ARBA" id="ARBA00022833"/>
    </source>
</evidence>
<evidence type="ECO:0000256" key="1">
    <source>
        <dbReference type="ARBA" id="ARBA00003917"/>
    </source>
</evidence>
<evidence type="ECO:0000256" key="6">
    <source>
        <dbReference type="ARBA" id="ARBA00022862"/>
    </source>
</evidence>
<gene>
    <name evidence="13" type="ORF">OPV22_032323</name>
</gene>
<dbReference type="FunFam" id="2.60.40.200:FF:000003">
    <property type="entry name" value="Superoxide dismutase [Cu-Zn], chloroplastic"/>
    <property type="match status" value="1"/>
</dbReference>
<feature type="domain" description="Superoxide dismutase copper/zinc binding" evidence="12">
    <location>
        <begin position="83"/>
        <end position="217"/>
    </location>
</feature>
<dbReference type="AlphaFoldDB" id="A0AAV8PV40"/>
<dbReference type="SUPFAM" id="SSF49329">
    <property type="entry name" value="Cu,Zn superoxide dismutase-like"/>
    <property type="match status" value="1"/>
</dbReference>
<protein>
    <recommendedName>
        <fullName evidence="11">Superoxide dismutase [Cu-Zn]</fullName>
        <ecNumber evidence="11">1.15.1.1</ecNumber>
    </recommendedName>
</protein>
<accession>A0AAV8PV40</accession>
<evidence type="ECO:0000256" key="3">
    <source>
        <dbReference type="ARBA" id="ARBA00011881"/>
    </source>
</evidence>
<keyword evidence="6" id="KW-0049">Antioxidant</keyword>
<evidence type="ECO:0000313" key="13">
    <source>
        <dbReference type="EMBL" id="KAJ8459397.1"/>
    </source>
</evidence>
<keyword evidence="4 11" id="KW-0479">Metal-binding</keyword>
<dbReference type="Gene3D" id="2.60.40.200">
    <property type="entry name" value="Superoxide dismutase, copper/zinc binding domain"/>
    <property type="match status" value="1"/>
</dbReference>
<name>A0AAV8PV40_ENSVE</name>
<dbReference type="InterPro" id="IPR018152">
    <property type="entry name" value="SOD_Cu/Zn_BS"/>
</dbReference>
<dbReference type="InterPro" id="IPR001424">
    <property type="entry name" value="SOD_Cu_Zn_dom"/>
</dbReference>
<reference evidence="13 14" key="1">
    <citation type="submission" date="2022-12" db="EMBL/GenBank/DDBJ databases">
        <title>Chromosome-scale assembly of the Ensete ventricosum genome.</title>
        <authorList>
            <person name="Dussert Y."/>
            <person name="Stocks J."/>
            <person name="Wendawek A."/>
            <person name="Woldeyes F."/>
            <person name="Nichols R.A."/>
            <person name="Borrell J.S."/>
        </authorList>
    </citation>
    <scope>NUCLEOTIDE SEQUENCE [LARGE SCALE GENOMIC DNA]</scope>
    <source>
        <strain evidence="14">cv. Maze</strain>
        <tissue evidence="13">Seeds</tissue>
    </source>
</reference>
<evidence type="ECO:0000256" key="4">
    <source>
        <dbReference type="ARBA" id="ARBA00022723"/>
    </source>
</evidence>
<keyword evidence="7 11" id="KW-0560">Oxidoreductase</keyword>
<keyword evidence="5 11" id="KW-0862">Zinc</keyword>